<evidence type="ECO:0000256" key="6">
    <source>
        <dbReference type="ARBA" id="ARBA00023002"/>
    </source>
</evidence>
<feature type="binding site" evidence="10">
    <location>
        <position position="93"/>
    </location>
    <ligand>
        <name>Ca(2+)</name>
        <dbReference type="ChEBI" id="CHEBI:29108"/>
        <label>2</label>
    </ligand>
</feature>
<evidence type="ECO:0000256" key="9">
    <source>
        <dbReference type="PIRSR" id="PIRSR600823-2"/>
    </source>
</evidence>
<feature type="region of interest" description="Disordered" evidence="11">
    <location>
        <begin position="50"/>
        <end position="101"/>
    </location>
</feature>
<evidence type="ECO:0000256" key="3">
    <source>
        <dbReference type="ARBA" id="ARBA00022617"/>
    </source>
</evidence>
<dbReference type="EMBL" id="LT934122">
    <property type="protein sequence ID" value="VAI55718.1"/>
    <property type="molecule type" value="Genomic_DNA"/>
</dbReference>
<dbReference type="GO" id="GO:0042744">
    <property type="term" value="P:hydrogen peroxide catabolic process"/>
    <property type="evidence" value="ECO:0007669"/>
    <property type="project" value="UniProtKB-KW"/>
</dbReference>
<dbReference type="GO" id="GO:0020037">
    <property type="term" value="F:heme binding"/>
    <property type="evidence" value="ECO:0007669"/>
    <property type="project" value="InterPro"/>
</dbReference>
<dbReference type="Proteomes" id="UP000324705">
    <property type="component" value="Chromosome 6B"/>
</dbReference>
<dbReference type="Gene3D" id="1.10.520.10">
    <property type="match status" value="1"/>
</dbReference>
<keyword evidence="5 10" id="KW-0106">Calcium</keyword>
<protein>
    <recommendedName>
        <fullName evidence="12">Plant heme peroxidase family profile domain-containing protein</fullName>
    </recommendedName>
</protein>
<gene>
    <name evidence="13" type="ORF">TRITD_6Bv1G058720</name>
</gene>
<feature type="compositionally biased region" description="Basic residues" evidence="11">
    <location>
        <begin position="59"/>
        <end position="74"/>
    </location>
</feature>
<sequence length="176" mass="19721">MQEAVRELPSPSMTFPQLVALFAGKGLDVRDLVWLSGCAHHRHRPLLVLRGPPLQLPQRRQRHRDRPAPRRRLRGQPAAAQVQDGRPRHHGGDGPRQLPDVRPRLLPHCAEAQGPVPVRRRAGHRSRGAGRHRRVVSSPPEVFFQVFAWSMARLGAVQVKTGSQGEIRKHCAVVNS</sequence>
<dbReference type="PANTHER" id="PTHR31517">
    <property type="match status" value="1"/>
</dbReference>
<evidence type="ECO:0000256" key="2">
    <source>
        <dbReference type="ARBA" id="ARBA00022559"/>
    </source>
</evidence>
<evidence type="ECO:0000259" key="12">
    <source>
        <dbReference type="PROSITE" id="PS50873"/>
    </source>
</evidence>
<feature type="binding site" evidence="9">
    <location>
        <position position="9"/>
    </location>
    <ligand>
        <name>substrate</name>
    </ligand>
</feature>
<keyword evidence="6" id="KW-0560">Oxidoreductase</keyword>
<feature type="binding site" description="axial binding residue" evidence="10">
    <location>
        <position position="40"/>
    </location>
    <ligand>
        <name>heme b</name>
        <dbReference type="ChEBI" id="CHEBI:60344"/>
    </ligand>
    <ligandPart>
        <name>Fe</name>
        <dbReference type="ChEBI" id="CHEBI:18248"/>
    </ligandPart>
</feature>
<reference evidence="13 14" key="1">
    <citation type="submission" date="2017-09" db="EMBL/GenBank/DDBJ databases">
        <authorList>
            <consortium name="International Durum Wheat Genome Sequencing Consortium (IDWGSC)"/>
            <person name="Milanesi L."/>
        </authorList>
    </citation>
    <scope>NUCLEOTIDE SEQUENCE [LARGE SCALE GENOMIC DNA]</scope>
    <source>
        <strain evidence="14">cv. Svevo</strain>
    </source>
</reference>
<evidence type="ECO:0000256" key="8">
    <source>
        <dbReference type="ARBA" id="ARBA00023324"/>
    </source>
</evidence>
<dbReference type="PANTHER" id="PTHR31517:SF48">
    <property type="entry name" value="PEROXIDASE 16-RELATED"/>
    <property type="match status" value="1"/>
</dbReference>
<dbReference type="InterPro" id="IPR000823">
    <property type="entry name" value="Peroxidase_pln"/>
</dbReference>
<accession>A0A9R1B8V3</accession>
<dbReference type="Gramene" id="TRITD6Bv1G058720.1">
    <property type="protein sequence ID" value="TRITD6Bv1G058720.1"/>
    <property type="gene ID" value="TRITD6Bv1G058720"/>
</dbReference>
<evidence type="ECO:0000256" key="7">
    <source>
        <dbReference type="ARBA" id="ARBA00023004"/>
    </source>
</evidence>
<keyword evidence="7 10" id="KW-0408">Iron</keyword>
<evidence type="ECO:0000313" key="13">
    <source>
        <dbReference type="EMBL" id="VAI55718.1"/>
    </source>
</evidence>
<evidence type="ECO:0000256" key="11">
    <source>
        <dbReference type="SAM" id="MobiDB-lite"/>
    </source>
</evidence>
<keyword evidence="2" id="KW-0575">Peroxidase</keyword>
<proteinExistence type="predicted"/>
<dbReference type="GO" id="GO:0046872">
    <property type="term" value="F:metal ion binding"/>
    <property type="evidence" value="ECO:0007669"/>
    <property type="project" value="UniProtKB-KW"/>
</dbReference>
<dbReference type="PROSITE" id="PS50873">
    <property type="entry name" value="PEROXIDASE_4"/>
    <property type="match status" value="1"/>
</dbReference>
<keyword evidence="4 10" id="KW-0479">Metal-binding</keyword>
<feature type="compositionally biased region" description="Low complexity" evidence="11">
    <location>
        <begin position="75"/>
        <end position="84"/>
    </location>
</feature>
<organism evidence="13 14">
    <name type="scientific">Triticum turgidum subsp. durum</name>
    <name type="common">Durum wheat</name>
    <name type="synonym">Triticum durum</name>
    <dbReference type="NCBI Taxonomy" id="4567"/>
    <lineage>
        <taxon>Eukaryota</taxon>
        <taxon>Viridiplantae</taxon>
        <taxon>Streptophyta</taxon>
        <taxon>Embryophyta</taxon>
        <taxon>Tracheophyta</taxon>
        <taxon>Spermatophyta</taxon>
        <taxon>Magnoliopsida</taxon>
        <taxon>Liliopsida</taxon>
        <taxon>Poales</taxon>
        <taxon>Poaceae</taxon>
        <taxon>BOP clade</taxon>
        <taxon>Pooideae</taxon>
        <taxon>Triticodae</taxon>
        <taxon>Triticeae</taxon>
        <taxon>Triticinae</taxon>
        <taxon>Triticum</taxon>
    </lineage>
</organism>
<dbReference type="InterPro" id="IPR010255">
    <property type="entry name" value="Haem_peroxidase_sf"/>
</dbReference>
<name>A0A9R1B8V3_TRITD</name>
<evidence type="ECO:0000256" key="10">
    <source>
        <dbReference type="PIRSR" id="PIRSR600823-3"/>
    </source>
</evidence>
<comment type="catalytic activity">
    <reaction evidence="1">
        <text>2 a phenolic donor + H2O2 = 2 a phenolic radical donor + 2 H2O</text>
        <dbReference type="Rhea" id="RHEA:56136"/>
        <dbReference type="ChEBI" id="CHEBI:15377"/>
        <dbReference type="ChEBI" id="CHEBI:16240"/>
        <dbReference type="ChEBI" id="CHEBI:139520"/>
        <dbReference type="ChEBI" id="CHEBI:139521"/>
        <dbReference type="EC" id="1.11.1.7"/>
    </reaction>
</comment>
<dbReference type="SUPFAM" id="SSF48113">
    <property type="entry name" value="Heme-dependent peroxidases"/>
    <property type="match status" value="1"/>
</dbReference>
<evidence type="ECO:0000256" key="4">
    <source>
        <dbReference type="ARBA" id="ARBA00022723"/>
    </source>
</evidence>
<dbReference type="GO" id="GO:0006979">
    <property type="term" value="P:response to oxidative stress"/>
    <property type="evidence" value="ECO:0007669"/>
    <property type="project" value="InterPro"/>
</dbReference>
<dbReference type="InterPro" id="IPR002016">
    <property type="entry name" value="Haem_peroxidase"/>
</dbReference>
<dbReference type="Gene3D" id="1.10.420.10">
    <property type="entry name" value="Peroxidase, domain 2"/>
    <property type="match status" value="1"/>
</dbReference>
<feature type="domain" description="Plant heme peroxidase family profile" evidence="12">
    <location>
        <begin position="1"/>
        <end position="175"/>
    </location>
</feature>
<comment type="cofactor">
    <cofactor evidence="10">
        <name>heme b</name>
        <dbReference type="ChEBI" id="CHEBI:60344"/>
    </cofactor>
    <text evidence="10">Binds 1 heme b (iron(II)-protoporphyrin IX) group per subunit.</text>
</comment>
<keyword evidence="3" id="KW-0349">Heme</keyword>
<evidence type="ECO:0000313" key="14">
    <source>
        <dbReference type="Proteomes" id="UP000324705"/>
    </source>
</evidence>
<keyword evidence="8" id="KW-0376">Hydrogen peroxide</keyword>
<keyword evidence="14" id="KW-1185">Reference proteome</keyword>
<comment type="cofactor">
    <cofactor evidence="10">
        <name>Ca(2+)</name>
        <dbReference type="ChEBI" id="CHEBI:29108"/>
    </cofactor>
    <text evidence="10">Binds 2 calcium ions per subunit.</text>
</comment>
<evidence type="ECO:0000256" key="1">
    <source>
        <dbReference type="ARBA" id="ARBA00000189"/>
    </source>
</evidence>
<dbReference type="AlphaFoldDB" id="A0A9R1B8V3"/>
<evidence type="ECO:0000256" key="5">
    <source>
        <dbReference type="ARBA" id="ARBA00022837"/>
    </source>
</evidence>
<dbReference type="GO" id="GO:0140825">
    <property type="term" value="F:lactoperoxidase activity"/>
    <property type="evidence" value="ECO:0007669"/>
    <property type="project" value="UniProtKB-EC"/>
</dbReference>